<feature type="coiled-coil region" evidence="1">
    <location>
        <begin position="17"/>
        <end position="65"/>
    </location>
</feature>
<dbReference type="GO" id="GO:0032259">
    <property type="term" value="P:methylation"/>
    <property type="evidence" value="ECO:0007669"/>
    <property type="project" value="UniProtKB-KW"/>
</dbReference>
<evidence type="ECO:0000313" key="3">
    <source>
        <dbReference type="Proteomes" id="UP000634136"/>
    </source>
</evidence>
<dbReference type="EMBL" id="JAAIUW010000005">
    <property type="protein sequence ID" value="KAF7830364.1"/>
    <property type="molecule type" value="Genomic_DNA"/>
</dbReference>
<keyword evidence="1" id="KW-0175">Coiled coil</keyword>
<dbReference type="GO" id="GO:0008168">
    <property type="term" value="F:methyltransferase activity"/>
    <property type="evidence" value="ECO:0007669"/>
    <property type="project" value="UniProtKB-KW"/>
</dbReference>
<keyword evidence="2" id="KW-0489">Methyltransferase</keyword>
<name>A0A834TYH6_9FABA</name>
<organism evidence="2 3">
    <name type="scientific">Senna tora</name>
    <dbReference type="NCBI Taxonomy" id="362788"/>
    <lineage>
        <taxon>Eukaryota</taxon>
        <taxon>Viridiplantae</taxon>
        <taxon>Streptophyta</taxon>
        <taxon>Embryophyta</taxon>
        <taxon>Tracheophyta</taxon>
        <taxon>Spermatophyta</taxon>
        <taxon>Magnoliopsida</taxon>
        <taxon>eudicotyledons</taxon>
        <taxon>Gunneridae</taxon>
        <taxon>Pentapetalae</taxon>
        <taxon>rosids</taxon>
        <taxon>fabids</taxon>
        <taxon>Fabales</taxon>
        <taxon>Fabaceae</taxon>
        <taxon>Caesalpinioideae</taxon>
        <taxon>Cassia clade</taxon>
        <taxon>Senna</taxon>
    </lineage>
</organism>
<comment type="caution">
    <text evidence="2">The sequence shown here is derived from an EMBL/GenBank/DDBJ whole genome shotgun (WGS) entry which is preliminary data.</text>
</comment>
<protein>
    <submittedName>
        <fullName evidence="2">Ribosomal RNA small subunit methyltransferase G</fullName>
    </submittedName>
</protein>
<dbReference type="PANTHER" id="PTHR34807">
    <property type="entry name" value="OS08G0270800 PROTEIN"/>
    <property type="match status" value="1"/>
</dbReference>
<keyword evidence="3" id="KW-1185">Reference proteome</keyword>
<proteinExistence type="predicted"/>
<reference evidence="2" key="1">
    <citation type="submission" date="2020-09" db="EMBL/GenBank/DDBJ databases">
        <title>Genome-Enabled Discovery of Anthraquinone Biosynthesis in Senna tora.</title>
        <authorList>
            <person name="Kang S.-H."/>
            <person name="Pandey R.P."/>
            <person name="Lee C.-M."/>
            <person name="Sim J.-S."/>
            <person name="Jeong J.-T."/>
            <person name="Choi B.-S."/>
            <person name="Jung M."/>
            <person name="Ginzburg D."/>
            <person name="Zhao K."/>
            <person name="Won S.Y."/>
            <person name="Oh T.-J."/>
            <person name="Yu Y."/>
            <person name="Kim N.-H."/>
            <person name="Lee O.R."/>
            <person name="Lee T.-H."/>
            <person name="Bashyal P."/>
            <person name="Kim T.-S."/>
            <person name="Lee W.-H."/>
            <person name="Kawkins C."/>
            <person name="Kim C.-K."/>
            <person name="Kim J.S."/>
            <person name="Ahn B.O."/>
            <person name="Rhee S.Y."/>
            <person name="Sohng J.K."/>
        </authorList>
    </citation>
    <scope>NUCLEOTIDE SEQUENCE</scope>
    <source>
        <tissue evidence="2">Leaf</tissue>
    </source>
</reference>
<evidence type="ECO:0000256" key="1">
    <source>
        <dbReference type="SAM" id="Coils"/>
    </source>
</evidence>
<sequence>MKRGFVNSRQFYASLENSKVKDKYRNLLEDYLELQKEYVSKKKKLEIEKQKREILLDEVRFLRQRHNYLTKSPLTKVGPEIGIYQNVDLNDPPLRKDRNHTVNEIGKLKLIPLTQSVIEHEETGREKLALMKPCIKKKPKNCLINDNKSGKRKISWQDKVALEV</sequence>
<dbReference type="OrthoDB" id="1295445at2759"/>
<dbReference type="PANTHER" id="PTHR34807:SF6">
    <property type="entry name" value="MYB-CC TYPE TRANSCRIPTION FACTOR LHEQLE-CONTAINING DOMAIN-CONTAINING PROTEIN"/>
    <property type="match status" value="1"/>
</dbReference>
<dbReference type="AlphaFoldDB" id="A0A834TYH6"/>
<gene>
    <name evidence="2" type="ORF">G2W53_012697</name>
</gene>
<accession>A0A834TYH6</accession>
<dbReference type="Proteomes" id="UP000634136">
    <property type="component" value="Unassembled WGS sequence"/>
</dbReference>
<keyword evidence="2" id="KW-0808">Transferase</keyword>
<evidence type="ECO:0000313" key="2">
    <source>
        <dbReference type="EMBL" id="KAF7830364.1"/>
    </source>
</evidence>